<protein>
    <recommendedName>
        <fullName evidence="2">TATA-box binding protein</fullName>
    </recommendedName>
</protein>
<dbReference type="EMBL" id="MN740956">
    <property type="protein sequence ID" value="QHU19810.1"/>
    <property type="molecule type" value="Genomic_DNA"/>
</dbReference>
<reference evidence="1" key="1">
    <citation type="journal article" date="2020" name="Nature">
        <title>Giant virus diversity and host interactions through global metagenomics.</title>
        <authorList>
            <person name="Schulz F."/>
            <person name="Roux S."/>
            <person name="Paez-Espino D."/>
            <person name="Jungbluth S."/>
            <person name="Walsh D.A."/>
            <person name="Denef V.J."/>
            <person name="McMahon K.D."/>
            <person name="Konstantinidis K.T."/>
            <person name="Eloe-Fadrosh E.A."/>
            <person name="Kyrpides N.C."/>
            <person name="Woyke T."/>
        </authorList>
    </citation>
    <scope>NUCLEOTIDE SEQUENCE</scope>
    <source>
        <strain evidence="1">GVMAG-S-3300013014-113</strain>
    </source>
</reference>
<name>A0A6C0KST4_9ZZZZ</name>
<evidence type="ECO:0000313" key="1">
    <source>
        <dbReference type="EMBL" id="QHU19810.1"/>
    </source>
</evidence>
<organism evidence="1">
    <name type="scientific">viral metagenome</name>
    <dbReference type="NCBI Taxonomy" id="1070528"/>
    <lineage>
        <taxon>unclassified sequences</taxon>
        <taxon>metagenomes</taxon>
        <taxon>organismal metagenomes</taxon>
    </lineage>
</organism>
<evidence type="ECO:0008006" key="2">
    <source>
        <dbReference type="Google" id="ProtNLM"/>
    </source>
</evidence>
<proteinExistence type="predicted"/>
<dbReference type="InterPro" id="IPR012295">
    <property type="entry name" value="TBP_dom_sf"/>
</dbReference>
<accession>A0A6C0KST4</accession>
<dbReference type="AlphaFoldDB" id="A0A6C0KST4"/>
<dbReference type="SUPFAM" id="SSF55945">
    <property type="entry name" value="TATA-box binding protein-like"/>
    <property type="match status" value="1"/>
</dbReference>
<dbReference type="Gene3D" id="3.30.310.10">
    <property type="entry name" value="TATA-Binding Protein"/>
    <property type="match status" value="1"/>
</dbReference>
<sequence>MSIECEWLKFLEHNDANNVAQDEADYSSISRLNSSCVISNSTNTNASANANTNASANACAIPEQNFAKNCSNIYISTKTKILFLNKSLDIFTTFWLLPIIDYNKQEKGIIKKQIKFSFENRDEYEKMVAQSLNIANLHNKIITHIDNEKKFKHIRKLSIGLCKKDLLYSRNKDKSAFYNCFVLSLRIYIINGFKEIHIKIFNTGKIEIPGIQNDDQLNIIINDLLAILNKYIDSDLACNYKITENVLINSNFHCGFYINREILYSILRNKYNINAIYDPCSYPGIRCIYYCSDKNVKISYMIFRTGSILIVGKCDETTLNVVYEYIKNILSLEYENIFTEGSKVKQIPNKKNKKKFILIQ</sequence>